<proteinExistence type="predicted"/>
<evidence type="ECO:0000313" key="2">
    <source>
        <dbReference type="Proteomes" id="UP000276888"/>
    </source>
</evidence>
<protein>
    <submittedName>
        <fullName evidence="1">Uncharacterized protein</fullName>
    </submittedName>
</protein>
<name>A0A3Q9IZA6_9MICO</name>
<keyword evidence="2" id="KW-1185">Reference proteome</keyword>
<dbReference type="Proteomes" id="UP000276888">
    <property type="component" value="Chromosome"/>
</dbReference>
<dbReference type="RefSeq" id="WP_127096187.1">
    <property type="nucleotide sequence ID" value="NZ_CP031423.1"/>
</dbReference>
<dbReference type="EMBL" id="CP031423">
    <property type="protein sequence ID" value="AZS37656.1"/>
    <property type="molecule type" value="Genomic_DNA"/>
</dbReference>
<gene>
    <name evidence="1" type="ORF">CVS47_02297</name>
</gene>
<dbReference type="OrthoDB" id="5072663at2"/>
<dbReference type="AlphaFoldDB" id="A0A3Q9IZA6"/>
<reference evidence="1 2" key="1">
    <citation type="submission" date="2018-08" db="EMBL/GenBank/DDBJ databases">
        <title>Microbacterium lemovicicum sp. nov., a bacterium isolated from a natural uranium-rich soil.</title>
        <authorList>
            <person name="ORTET P."/>
        </authorList>
    </citation>
    <scope>NUCLEOTIDE SEQUENCE [LARGE SCALE GENOMIC DNA]</scope>
    <source>
        <strain evidence="1 2">Viu22</strain>
    </source>
</reference>
<dbReference type="KEGG" id="mlv:CVS47_02297"/>
<organism evidence="1 2">
    <name type="scientific">Microbacterium lemovicicum</name>
    <dbReference type="NCBI Taxonomy" id="1072463"/>
    <lineage>
        <taxon>Bacteria</taxon>
        <taxon>Bacillati</taxon>
        <taxon>Actinomycetota</taxon>
        <taxon>Actinomycetes</taxon>
        <taxon>Micrococcales</taxon>
        <taxon>Microbacteriaceae</taxon>
        <taxon>Microbacterium</taxon>
    </lineage>
</organism>
<accession>A0A3Q9IZA6</accession>
<sequence length="85" mass="9354">MASADSLLPLPSAEETETRFVARSGAIVTLRLMDSDLWEVKLDTRGDYTATLHRSADGTFELRPVRGVHAVGDTGVTAQELYDRF</sequence>
<evidence type="ECO:0000313" key="1">
    <source>
        <dbReference type="EMBL" id="AZS37656.1"/>
    </source>
</evidence>